<reference evidence="1 2" key="1">
    <citation type="submission" date="2020-04" db="EMBL/GenBank/DDBJ databases">
        <title>Marinomonas sp. M1K-6 isolated from the deep seawater of the Mariana Trench.</title>
        <authorList>
            <person name="Li Y."/>
        </authorList>
    </citation>
    <scope>NUCLEOTIDE SEQUENCE [LARGE SCALE GENOMIC DNA]</scope>
    <source>
        <strain evidence="1 2">M1K-6</strain>
    </source>
</reference>
<accession>A0A847RBH2</accession>
<dbReference type="RefSeq" id="WP_168824546.1">
    <property type="nucleotide sequence ID" value="NZ_CP073013.1"/>
</dbReference>
<name>A0A847RBH2_9GAMM</name>
<sequence>MRPLDHLNQISAKYPNAWKQVNTFRQGKGKDLPDWPSWCFLPMAATYAIVSEGGAMPPNRIGDVARLSALIAWRYTQGVYQFEPAVYEAISSTTAKGELPVEVLHRLPEWGMYIETPGLDDIYGFFAHLEFDINTKRSELRLLIDSEESLYPIILHMGEHTVTEAIDRAISEGAKQGDINKYDWPFEQMVEHQSKIAHHCISLLLYLCSEEPDIARIEHELPQRPKAKKVKGEWKLFPPKKPKVWKVGEKVAQQLKAIYSEPTGETRNGPAPHIRRAHWHGYWTGAKAGQDRKFIYKWLPPLLINATTGE</sequence>
<dbReference type="Pfam" id="PF26125">
    <property type="entry name" value="AcrVA2-like"/>
    <property type="match status" value="1"/>
</dbReference>
<dbReference type="Proteomes" id="UP000586067">
    <property type="component" value="Unassembled WGS sequence"/>
</dbReference>
<evidence type="ECO:0000313" key="2">
    <source>
        <dbReference type="Proteomes" id="UP000586067"/>
    </source>
</evidence>
<comment type="caution">
    <text evidence="1">The sequence shown here is derived from an EMBL/GenBank/DDBJ whole genome shotgun (WGS) entry which is preliminary data.</text>
</comment>
<dbReference type="CDD" id="cd22987">
    <property type="entry name" value="AcrVA2-like"/>
    <property type="match status" value="1"/>
</dbReference>
<organism evidence="1 2">
    <name type="scientific">Marinomonas profundi</name>
    <dbReference type="NCBI Taxonomy" id="2726122"/>
    <lineage>
        <taxon>Bacteria</taxon>
        <taxon>Pseudomonadati</taxon>
        <taxon>Pseudomonadota</taxon>
        <taxon>Gammaproteobacteria</taxon>
        <taxon>Oceanospirillales</taxon>
        <taxon>Oceanospirillaceae</taxon>
        <taxon>Marinomonas</taxon>
    </lineage>
</organism>
<dbReference type="InterPro" id="IPR058915">
    <property type="entry name" value="AcrVA2-like"/>
</dbReference>
<protein>
    <submittedName>
        <fullName evidence="1">Uncharacterized protein</fullName>
    </submittedName>
</protein>
<proteinExistence type="predicted"/>
<keyword evidence="2" id="KW-1185">Reference proteome</keyword>
<evidence type="ECO:0000313" key="1">
    <source>
        <dbReference type="EMBL" id="NLQ17570.1"/>
    </source>
</evidence>
<gene>
    <name evidence="1" type="ORF">HGG82_08000</name>
</gene>
<dbReference type="EMBL" id="JABAEK010000006">
    <property type="protein sequence ID" value="NLQ17570.1"/>
    <property type="molecule type" value="Genomic_DNA"/>
</dbReference>
<dbReference type="AlphaFoldDB" id="A0A847RBH2"/>